<feature type="signal peptide" evidence="2">
    <location>
        <begin position="1"/>
        <end position="18"/>
    </location>
</feature>
<evidence type="ECO:0000256" key="1">
    <source>
        <dbReference type="SAM" id="MobiDB-lite"/>
    </source>
</evidence>
<evidence type="ECO:0000313" key="4">
    <source>
        <dbReference type="Proteomes" id="UP000309550"/>
    </source>
</evidence>
<proteinExistence type="predicted"/>
<dbReference type="OrthoDB" id="8084577at2"/>
<evidence type="ECO:0000313" key="3">
    <source>
        <dbReference type="EMBL" id="TMM51701.1"/>
    </source>
</evidence>
<reference evidence="3 4" key="1">
    <citation type="submission" date="2019-05" db="EMBL/GenBank/DDBJ databases">
        <title>Sulfitobacter sabulilitoris sp. nov., isolated from a marine sand.</title>
        <authorList>
            <person name="Yoon J.-H."/>
        </authorList>
    </citation>
    <scope>NUCLEOTIDE SEQUENCE [LARGE SCALE GENOMIC DNA]</scope>
    <source>
        <strain evidence="3 4">HSMS-29</strain>
    </source>
</reference>
<feature type="chain" id="PRO_5024350288" evidence="2">
    <location>
        <begin position="19"/>
        <end position="77"/>
    </location>
</feature>
<name>A0A5S3PCW2_9RHOB</name>
<organism evidence="3 4">
    <name type="scientific">Sulfitobacter sabulilitoris</name>
    <dbReference type="NCBI Taxonomy" id="2562655"/>
    <lineage>
        <taxon>Bacteria</taxon>
        <taxon>Pseudomonadati</taxon>
        <taxon>Pseudomonadota</taxon>
        <taxon>Alphaproteobacteria</taxon>
        <taxon>Rhodobacterales</taxon>
        <taxon>Roseobacteraceae</taxon>
        <taxon>Sulfitobacter</taxon>
    </lineage>
</organism>
<dbReference type="Proteomes" id="UP000309550">
    <property type="component" value="Unassembled WGS sequence"/>
</dbReference>
<evidence type="ECO:0000256" key="2">
    <source>
        <dbReference type="SAM" id="SignalP"/>
    </source>
</evidence>
<keyword evidence="4" id="KW-1185">Reference proteome</keyword>
<dbReference type="PROSITE" id="PS51257">
    <property type="entry name" value="PROKAR_LIPOPROTEIN"/>
    <property type="match status" value="1"/>
</dbReference>
<gene>
    <name evidence="3" type="ORF">FDT80_13190</name>
</gene>
<keyword evidence="2" id="KW-0732">Signal</keyword>
<sequence length="77" mass="8068">MKPILFAGALPLLLGACASTPTPLPDVAGLQAPAFDQGAVTPVAYRNPLEGFENRAVTGPEDWRRLNQRQAPGQGGN</sequence>
<dbReference type="RefSeq" id="WP_138662774.1">
    <property type="nucleotide sequence ID" value="NZ_VANS01000003.1"/>
</dbReference>
<dbReference type="AlphaFoldDB" id="A0A5S3PCW2"/>
<comment type="caution">
    <text evidence="3">The sequence shown here is derived from an EMBL/GenBank/DDBJ whole genome shotgun (WGS) entry which is preliminary data.</text>
</comment>
<protein>
    <submittedName>
        <fullName evidence="3">Uncharacterized protein</fullName>
    </submittedName>
</protein>
<feature type="region of interest" description="Disordered" evidence="1">
    <location>
        <begin position="56"/>
        <end position="77"/>
    </location>
</feature>
<accession>A0A5S3PCW2</accession>
<dbReference type="EMBL" id="VANS01000003">
    <property type="protein sequence ID" value="TMM51701.1"/>
    <property type="molecule type" value="Genomic_DNA"/>
</dbReference>